<evidence type="ECO:0000259" key="1">
    <source>
        <dbReference type="Pfam" id="PF03109"/>
    </source>
</evidence>
<sequence length="142" mass="16630">MHKLTRFRLFILIKGILSRLDIRLSFYIGGEPTSRIAGLFLRILCWNALCSLMISIFKVHQAGLRGDKIDVVVKVQHPGIQDLMMNDIRNLQAFALYIQKNDIKFYLFSATKEMEKQVSVFTLMFLAKHIYHSFMYFSDYVN</sequence>
<evidence type="ECO:0000313" key="2">
    <source>
        <dbReference type="Proteomes" id="UP000818029"/>
    </source>
</evidence>
<dbReference type="KEGG" id="ghi:107899437"/>
<dbReference type="InterPro" id="IPR004147">
    <property type="entry name" value="ABC1_dom"/>
</dbReference>
<evidence type="ECO:0000313" key="3">
    <source>
        <dbReference type="RefSeq" id="XP_016680644.1"/>
    </source>
</evidence>
<dbReference type="PaxDb" id="3635-A0A1U8IXJ1"/>
<dbReference type="STRING" id="3635.A0A1U8IXJ1"/>
<accession>A0A1U8IXJ1</accession>
<dbReference type="AlphaFoldDB" id="A0A1U8IXJ1"/>
<dbReference type="Proteomes" id="UP000818029">
    <property type="component" value="Chromosome D04"/>
</dbReference>
<dbReference type="RefSeq" id="XP_016680644.1">
    <property type="nucleotide sequence ID" value="XM_016825155.2"/>
</dbReference>
<feature type="domain" description="ABC1 atypical kinase-like" evidence="1">
    <location>
        <begin position="55"/>
        <end position="117"/>
    </location>
</feature>
<keyword evidence="2" id="KW-1185">Reference proteome</keyword>
<name>A0A1U8IXJ1_GOSHI</name>
<dbReference type="Pfam" id="PF03109">
    <property type="entry name" value="ABC1"/>
    <property type="match status" value="1"/>
</dbReference>
<protein>
    <submittedName>
        <fullName evidence="3">Uncharacterized protein isoform X1</fullName>
    </submittedName>
</protein>
<dbReference type="GeneID" id="107899437"/>
<proteinExistence type="predicted"/>
<reference evidence="2" key="1">
    <citation type="journal article" date="2020" name="Nat. Genet.">
        <title>Genomic diversifications of five Gossypium allopolyploid species and their impact on cotton improvement.</title>
        <authorList>
            <person name="Chen Z.J."/>
            <person name="Sreedasyam A."/>
            <person name="Ando A."/>
            <person name="Song Q."/>
            <person name="De Santiago L.M."/>
            <person name="Hulse-Kemp A.M."/>
            <person name="Ding M."/>
            <person name="Ye W."/>
            <person name="Kirkbride R.C."/>
            <person name="Jenkins J."/>
            <person name="Plott C."/>
            <person name="Lovell J."/>
            <person name="Lin Y.M."/>
            <person name="Vaughn R."/>
            <person name="Liu B."/>
            <person name="Simpson S."/>
            <person name="Scheffler B.E."/>
            <person name="Wen L."/>
            <person name="Saski C.A."/>
            <person name="Grover C.E."/>
            <person name="Hu G."/>
            <person name="Conover J.L."/>
            <person name="Carlson J.W."/>
            <person name="Shu S."/>
            <person name="Boston L.B."/>
            <person name="Williams M."/>
            <person name="Peterson D.G."/>
            <person name="McGee K."/>
            <person name="Jones D.C."/>
            <person name="Wendel J.F."/>
            <person name="Stelly D.M."/>
            <person name="Grimwood J."/>
            <person name="Schmutz J."/>
        </authorList>
    </citation>
    <scope>NUCLEOTIDE SEQUENCE [LARGE SCALE GENOMIC DNA]</scope>
    <source>
        <strain evidence="2">cv. TM-1</strain>
    </source>
</reference>
<reference evidence="3" key="2">
    <citation type="submission" date="2025-08" db="UniProtKB">
        <authorList>
            <consortium name="RefSeq"/>
        </authorList>
    </citation>
    <scope>IDENTIFICATION</scope>
</reference>
<organism evidence="2 3">
    <name type="scientific">Gossypium hirsutum</name>
    <name type="common">Upland cotton</name>
    <name type="synonym">Gossypium mexicanum</name>
    <dbReference type="NCBI Taxonomy" id="3635"/>
    <lineage>
        <taxon>Eukaryota</taxon>
        <taxon>Viridiplantae</taxon>
        <taxon>Streptophyta</taxon>
        <taxon>Embryophyta</taxon>
        <taxon>Tracheophyta</taxon>
        <taxon>Spermatophyta</taxon>
        <taxon>Magnoliopsida</taxon>
        <taxon>eudicotyledons</taxon>
        <taxon>Gunneridae</taxon>
        <taxon>Pentapetalae</taxon>
        <taxon>rosids</taxon>
        <taxon>malvids</taxon>
        <taxon>Malvales</taxon>
        <taxon>Malvaceae</taxon>
        <taxon>Malvoideae</taxon>
        <taxon>Gossypium</taxon>
    </lineage>
</organism>
<gene>
    <name evidence="3" type="primary">LOC107899437</name>
</gene>